<dbReference type="PANTHER" id="PTHR43537">
    <property type="entry name" value="TRANSCRIPTIONAL REGULATOR, GNTR FAMILY"/>
    <property type="match status" value="1"/>
</dbReference>
<gene>
    <name evidence="5" type="ORF">BVG79_p1000191</name>
</gene>
<accession>A0A1W6P3K6</accession>
<name>A0A1W6P3K6_9RHOB</name>
<evidence type="ECO:0000256" key="3">
    <source>
        <dbReference type="ARBA" id="ARBA00023163"/>
    </source>
</evidence>
<dbReference type="PROSITE" id="PS50949">
    <property type="entry name" value="HTH_GNTR"/>
    <property type="match status" value="1"/>
</dbReference>
<dbReference type="PANTHER" id="PTHR43537:SF45">
    <property type="entry name" value="GNTR FAMILY REGULATORY PROTEIN"/>
    <property type="match status" value="1"/>
</dbReference>
<dbReference type="SMART" id="SM00345">
    <property type="entry name" value="HTH_GNTR"/>
    <property type="match status" value="1"/>
</dbReference>
<dbReference type="InterPro" id="IPR008920">
    <property type="entry name" value="TF_FadR/GntR_C"/>
</dbReference>
<dbReference type="SMART" id="SM00895">
    <property type="entry name" value="FCD"/>
    <property type="match status" value="1"/>
</dbReference>
<dbReference type="CDD" id="cd07377">
    <property type="entry name" value="WHTH_GntR"/>
    <property type="match status" value="1"/>
</dbReference>
<evidence type="ECO:0000313" key="6">
    <source>
        <dbReference type="Proteomes" id="UP000242447"/>
    </source>
</evidence>
<dbReference type="KEGG" id="kro:BVG79_p1000191"/>
<geneLocation type="plasmid" evidence="5">
    <name>unnamed1</name>
</geneLocation>
<dbReference type="SUPFAM" id="SSF46785">
    <property type="entry name" value="Winged helix' DNA-binding domain"/>
    <property type="match status" value="1"/>
</dbReference>
<proteinExistence type="predicted"/>
<dbReference type="EMBL" id="CP019938">
    <property type="protein sequence ID" value="ARO15993.1"/>
    <property type="molecule type" value="Genomic_DNA"/>
</dbReference>
<dbReference type="GO" id="GO:0003677">
    <property type="term" value="F:DNA binding"/>
    <property type="evidence" value="ECO:0007669"/>
    <property type="project" value="UniProtKB-KW"/>
</dbReference>
<feature type="domain" description="HTH gntR-type" evidence="4">
    <location>
        <begin position="5"/>
        <end position="72"/>
    </location>
</feature>
<dbReference type="PRINTS" id="PR00035">
    <property type="entry name" value="HTHGNTR"/>
</dbReference>
<reference evidence="5 6" key="1">
    <citation type="submission" date="2017-02" db="EMBL/GenBank/DDBJ databases">
        <title>Ketogulonicigenium robustum SPU B003 Genome sequencing and assembly.</title>
        <authorList>
            <person name="Li Y."/>
            <person name="Liu L."/>
            <person name="Wang C."/>
            <person name="Zhang M."/>
            <person name="Zhang T."/>
            <person name="Zhang Y."/>
        </authorList>
    </citation>
    <scope>NUCLEOTIDE SEQUENCE [LARGE SCALE GENOMIC DNA]</scope>
    <source>
        <strain evidence="5 6">SPU_B003</strain>
        <plasmid evidence="5 6">unnamed1</plasmid>
    </source>
</reference>
<evidence type="ECO:0000256" key="1">
    <source>
        <dbReference type="ARBA" id="ARBA00023015"/>
    </source>
</evidence>
<evidence type="ECO:0000256" key="2">
    <source>
        <dbReference type="ARBA" id="ARBA00023125"/>
    </source>
</evidence>
<dbReference type="GO" id="GO:0003700">
    <property type="term" value="F:DNA-binding transcription factor activity"/>
    <property type="evidence" value="ECO:0007669"/>
    <property type="project" value="InterPro"/>
</dbReference>
<dbReference type="AlphaFoldDB" id="A0A1W6P3K6"/>
<dbReference type="Gene3D" id="1.10.10.10">
    <property type="entry name" value="Winged helix-like DNA-binding domain superfamily/Winged helix DNA-binding domain"/>
    <property type="match status" value="1"/>
</dbReference>
<evidence type="ECO:0000259" key="4">
    <source>
        <dbReference type="PROSITE" id="PS50949"/>
    </source>
</evidence>
<keyword evidence="5" id="KW-0614">Plasmid</keyword>
<protein>
    <submittedName>
        <fullName evidence="5">Transcriptional regulator GntR family</fullName>
    </submittedName>
</protein>
<dbReference type="InterPro" id="IPR036390">
    <property type="entry name" value="WH_DNA-bd_sf"/>
</dbReference>
<keyword evidence="1" id="KW-0805">Transcription regulation</keyword>
<dbReference type="InterPro" id="IPR000524">
    <property type="entry name" value="Tscrpt_reg_HTH_GntR"/>
</dbReference>
<dbReference type="Gene3D" id="1.20.120.530">
    <property type="entry name" value="GntR ligand-binding domain-like"/>
    <property type="match status" value="1"/>
</dbReference>
<dbReference type="InterPro" id="IPR036388">
    <property type="entry name" value="WH-like_DNA-bd_sf"/>
</dbReference>
<evidence type="ECO:0000313" key="5">
    <source>
        <dbReference type="EMBL" id="ARO15993.1"/>
    </source>
</evidence>
<dbReference type="Proteomes" id="UP000242447">
    <property type="component" value="Plasmid unnamed1"/>
</dbReference>
<dbReference type="SUPFAM" id="SSF48008">
    <property type="entry name" value="GntR ligand-binding domain-like"/>
    <property type="match status" value="1"/>
</dbReference>
<keyword evidence="3" id="KW-0804">Transcription</keyword>
<keyword evidence="6" id="KW-1185">Reference proteome</keyword>
<keyword evidence="2" id="KW-0238">DNA-binding</keyword>
<dbReference type="Pfam" id="PF00392">
    <property type="entry name" value="GntR"/>
    <property type="match status" value="1"/>
</dbReference>
<dbReference type="InterPro" id="IPR011711">
    <property type="entry name" value="GntR_C"/>
</dbReference>
<organism evidence="5 6">
    <name type="scientific">Ketogulonicigenium robustum</name>
    <dbReference type="NCBI Taxonomy" id="92947"/>
    <lineage>
        <taxon>Bacteria</taxon>
        <taxon>Pseudomonadati</taxon>
        <taxon>Pseudomonadota</taxon>
        <taxon>Alphaproteobacteria</taxon>
        <taxon>Rhodobacterales</taxon>
        <taxon>Roseobacteraceae</taxon>
        <taxon>Ketogulonicigenium</taxon>
    </lineage>
</organism>
<dbReference type="Pfam" id="PF07729">
    <property type="entry name" value="FCD"/>
    <property type="match status" value="1"/>
</dbReference>
<sequence length="218" mass="23839">MQAVTTLAEKVAHDIRALLTHGALRPGQKLSEAGLAERLCVSRNTLREAFRLLTKDGLLRHEANRGVFVSVPTAASIIDIYRVRRVIECAALRTGYAQHPAVGRMADAVQHAKDLRAARDWVGVGSANMDFHAAIVELADSPRLGAFYGNIAAELRLAFGLLEEPEVMHAPFIPMNDELVGLMQRGQSEEAARRLDQYLVRSERSVLASFSRLSAAAS</sequence>